<keyword evidence="2" id="KW-0645">Protease</keyword>
<keyword evidence="6" id="KW-1185">Reference proteome</keyword>
<evidence type="ECO:0000256" key="2">
    <source>
        <dbReference type="ARBA" id="ARBA00022670"/>
    </source>
</evidence>
<evidence type="ECO:0000256" key="4">
    <source>
        <dbReference type="ARBA" id="ARBA00022801"/>
    </source>
</evidence>
<dbReference type="InterPro" id="IPR042269">
    <property type="entry name" value="Ser_carbopepase_S28_SKS"/>
</dbReference>
<dbReference type="Pfam" id="PF05577">
    <property type="entry name" value="Peptidase_S28"/>
    <property type="match status" value="1"/>
</dbReference>
<dbReference type="InterPro" id="IPR029058">
    <property type="entry name" value="AB_hydrolase_fold"/>
</dbReference>
<dbReference type="InterPro" id="IPR008758">
    <property type="entry name" value="Peptidase_S28"/>
</dbReference>
<dbReference type="AlphaFoldDB" id="A0A914KQI5"/>
<evidence type="ECO:0000313" key="6">
    <source>
        <dbReference type="Proteomes" id="UP000887563"/>
    </source>
</evidence>
<dbReference type="PANTHER" id="PTHR11010:SF38">
    <property type="entry name" value="LYSOSOMAL PRO-X CARBOXYPEPTIDASE"/>
    <property type="match status" value="1"/>
</dbReference>
<dbReference type="WBParaSite" id="Minc3s00076g03744">
    <property type="protein sequence ID" value="Minc3s00076g03744"/>
    <property type="gene ID" value="Minc3s00076g03744"/>
</dbReference>
<organism evidence="6 7">
    <name type="scientific">Meloidogyne incognita</name>
    <name type="common">Southern root-knot nematode worm</name>
    <name type="synonym">Oxyuris incognita</name>
    <dbReference type="NCBI Taxonomy" id="6306"/>
    <lineage>
        <taxon>Eukaryota</taxon>
        <taxon>Metazoa</taxon>
        <taxon>Ecdysozoa</taxon>
        <taxon>Nematoda</taxon>
        <taxon>Chromadorea</taxon>
        <taxon>Rhabditida</taxon>
        <taxon>Tylenchina</taxon>
        <taxon>Tylenchomorpha</taxon>
        <taxon>Tylenchoidea</taxon>
        <taxon>Meloidogynidae</taxon>
        <taxon>Meloidogyninae</taxon>
        <taxon>Meloidogyne</taxon>
        <taxon>Meloidogyne incognita group</taxon>
    </lineage>
</organism>
<dbReference type="GO" id="GO:0008239">
    <property type="term" value="F:dipeptidyl-peptidase activity"/>
    <property type="evidence" value="ECO:0007669"/>
    <property type="project" value="TreeGrafter"/>
</dbReference>
<name>A0A914KQI5_MELIC</name>
<proteinExistence type="inferred from homology"/>
<dbReference type="PANTHER" id="PTHR11010">
    <property type="entry name" value="PROTEASE S28 PRO-X CARBOXYPEPTIDASE-RELATED"/>
    <property type="match status" value="1"/>
</dbReference>
<protein>
    <submittedName>
        <fullName evidence="7">Uncharacterized protein</fullName>
    </submittedName>
</protein>
<keyword evidence="3" id="KW-0732">Signal</keyword>
<dbReference type="SUPFAM" id="SSF53474">
    <property type="entry name" value="alpha/beta-Hydrolases"/>
    <property type="match status" value="2"/>
</dbReference>
<reference evidence="7" key="1">
    <citation type="submission" date="2022-11" db="UniProtKB">
        <authorList>
            <consortium name="WormBaseParasite"/>
        </authorList>
    </citation>
    <scope>IDENTIFICATION</scope>
</reference>
<dbReference type="GO" id="GO:0070008">
    <property type="term" value="F:serine-type exopeptidase activity"/>
    <property type="evidence" value="ECO:0007669"/>
    <property type="project" value="InterPro"/>
</dbReference>
<evidence type="ECO:0000256" key="3">
    <source>
        <dbReference type="ARBA" id="ARBA00022729"/>
    </source>
</evidence>
<evidence type="ECO:0000256" key="5">
    <source>
        <dbReference type="ARBA" id="ARBA00023180"/>
    </source>
</evidence>
<dbReference type="Gene3D" id="1.20.120.980">
    <property type="entry name" value="Serine carboxypeptidase S28, SKS domain"/>
    <property type="match status" value="1"/>
</dbReference>
<evidence type="ECO:0000256" key="1">
    <source>
        <dbReference type="ARBA" id="ARBA00011079"/>
    </source>
</evidence>
<accession>A0A914KQI5</accession>
<sequence length="459" mass="52299">MPIDHFSFGNSKTFKLRYLINTDHFNKINGSIFFYTGNEGNIEAFAQHTGFMWDIAPQFGAAIVFAEHRYYGESLPFGNGTYSNISTMAYLSSEQALGDFAVLIKYLKEKRINNATRKPVVSFGGSYGGMLTAWMRIKYPHLIVGGLASSAPVHYFENVTSGHSYFDITIRTFENSGCKLKSLFASFDAIKKLSNTTNGRKFLNKNYHLSLSSQIINSSQGQDLIDYFTGIMDTLATVDYPYPTNFITPLPGWPVKKACEPFINAKTTEELALALYNGLNLYYNYNNLKYLCLWGDDCISPPYSLGNNGDGWYWQTCTEMFQPLCARGPPFDPFDKWCPYLNEDKFNDCNQSYYNVGYTKELFRPTWIFNNYGIEYPTATNIIFSNGKLDPWSGGGWRQTTTNVGSLYSYVVEDSAHHYDLRGVHPLDTQSIKELRNKEKMHIHQWITEANNIANNINE</sequence>
<dbReference type="GO" id="GO:0006508">
    <property type="term" value="P:proteolysis"/>
    <property type="evidence" value="ECO:0007669"/>
    <property type="project" value="UniProtKB-KW"/>
</dbReference>
<dbReference type="Proteomes" id="UP000887563">
    <property type="component" value="Unplaced"/>
</dbReference>
<keyword evidence="5" id="KW-0325">Glycoprotein</keyword>
<evidence type="ECO:0000313" key="7">
    <source>
        <dbReference type="WBParaSite" id="Minc3s00076g03744"/>
    </source>
</evidence>
<keyword evidence="4" id="KW-0378">Hydrolase</keyword>
<dbReference type="Gene3D" id="3.40.50.1820">
    <property type="entry name" value="alpha/beta hydrolase"/>
    <property type="match status" value="1"/>
</dbReference>
<comment type="similarity">
    <text evidence="1">Belongs to the peptidase S28 family.</text>
</comment>